<dbReference type="VEuPathDB" id="TrichDB:TVAG_293560"/>
<dbReference type="RefSeq" id="XP_001310281.1">
    <property type="nucleotide sequence ID" value="XM_001310280.1"/>
</dbReference>
<dbReference type="GO" id="GO:0004519">
    <property type="term" value="F:endonuclease activity"/>
    <property type="evidence" value="ECO:0007669"/>
    <property type="project" value="UniProtKB-KW"/>
</dbReference>
<dbReference type="InterPro" id="IPR036691">
    <property type="entry name" value="Endo/exonu/phosph_ase_sf"/>
</dbReference>
<evidence type="ECO:0000259" key="1">
    <source>
        <dbReference type="SMART" id="SM00128"/>
    </source>
</evidence>
<dbReference type="SUPFAM" id="SSF56219">
    <property type="entry name" value="DNase I-like"/>
    <property type="match status" value="1"/>
</dbReference>
<keyword evidence="2" id="KW-0255">Endonuclease</keyword>
<dbReference type="Gene3D" id="3.60.10.10">
    <property type="entry name" value="Endonuclease/exonuclease/phosphatase"/>
    <property type="match status" value="1"/>
</dbReference>
<dbReference type="STRING" id="5722.A2FCM9"/>
<keyword evidence="3" id="KW-1185">Reference proteome</keyword>
<keyword evidence="2" id="KW-0378">Hydrolase</keyword>
<dbReference type="OrthoDB" id="62798at2759"/>
<dbReference type="InterPro" id="IPR046985">
    <property type="entry name" value="IP5"/>
</dbReference>
<evidence type="ECO:0000313" key="2">
    <source>
        <dbReference type="EMBL" id="EAX97351.1"/>
    </source>
</evidence>
<organism evidence="2 3">
    <name type="scientific">Trichomonas vaginalis (strain ATCC PRA-98 / G3)</name>
    <dbReference type="NCBI Taxonomy" id="412133"/>
    <lineage>
        <taxon>Eukaryota</taxon>
        <taxon>Metamonada</taxon>
        <taxon>Parabasalia</taxon>
        <taxon>Trichomonadida</taxon>
        <taxon>Trichomonadidae</taxon>
        <taxon>Trichomonas</taxon>
    </lineage>
</organism>
<dbReference type="SMR" id="A2FCM9"/>
<dbReference type="InParanoid" id="A2FCM9"/>
<keyword evidence="2" id="KW-0540">Nuclease</keyword>
<dbReference type="SMART" id="SM00128">
    <property type="entry name" value="IPPc"/>
    <property type="match status" value="1"/>
</dbReference>
<dbReference type="Proteomes" id="UP000001542">
    <property type="component" value="Unassembled WGS sequence"/>
</dbReference>
<dbReference type="AlphaFoldDB" id="A2FCM9"/>
<dbReference type="EMBL" id="DS113719">
    <property type="protein sequence ID" value="EAX97351.1"/>
    <property type="molecule type" value="Genomic_DNA"/>
</dbReference>
<dbReference type="VEuPathDB" id="TrichDB:TVAGG3_0379130"/>
<dbReference type="Pfam" id="PF22669">
    <property type="entry name" value="Exo_endo_phos2"/>
    <property type="match status" value="1"/>
</dbReference>
<proteinExistence type="predicted"/>
<name>A2FCM9_TRIV3</name>
<gene>
    <name evidence="2" type="ORF">TVAG_293560</name>
</gene>
<feature type="domain" description="Inositol polyphosphate-related phosphatase" evidence="1">
    <location>
        <begin position="170"/>
        <end position="503"/>
    </location>
</feature>
<dbReference type="PANTHER" id="PTHR11200">
    <property type="entry name" value="INOSITOL 5-PHOSPHATASE"/>
    <property type="match status" value="1"/>
</dbReference>
<dbReference type="eggNOG" id="KOG0566">
    <property type="taxonomic scope" value="Eukaryota"/>
</dbReference>
<accession>A2FCM9</accession>
<dbReference type="PANTHER" id="PTHR11200:SF300">
    <property type="entry name" value="TYPE II INOSITOL 1,4,5-TRISPHOSPHATE 5-PHOSPHATASE"/>
    <property type="match status" value="1"/>
</dbReference>
<dbReference type="GO" id="GO:0004439">
    <property type="term" value="F:phosphatidylinositol-4,5-bisphosphate 5-phosphatase activity"/>
    <property type="evidence" value="ECO:0000318"/>
    <property type="project" value="GO_Central"/>
</dbReference>
<protein>
    <submittedName>
        <fullName evidence="2">Endonuclease/Exonuclease/phosphatase family protein</fullName>
    </submittedName>
</protein>
<sequence length="601" mass="68364">MYSFIKSCSKWINTSVKLRGIDGDYTLSIVLQNASIAYGYFAISDKFNPLFLVPISNLMDLEYNSNDLLIRFHEYDEKELIFEFSNSNDLEIFVSQFTICSKLTTDINNRFSNENATFMKSITKQVSPSNLTRGTVDIASILLPLDTVHSQKTWEQRIIKCNIPYYTEIYGFNFGFLTYNVGTKDGNDDVVSFLAAIFSGPRVDALFIALEEINYGTESIVIGSTAAKGEWLKTFRKVMTLTQLDYALLKCESLGGVFTAVFIRPSFPHYFAVEQPQQLRLGVAGILANKSALIYHMIISRASFYVVGCHLAPHTGNNKERLAQIELILKQIPECDYIIILGDMNFRILLPYKNAVEFANEHKISELLETDQLKAGLNFTDILTGFEEGPITFPPTYKFDVGTNTYDTGPKHRAPAYTDRVIVKTSDRRSKVGPSPKMIFETDLLRTKVQNIKFITEDNFGTDDHPINYPSKPECLTYTSLQAKISDHRPVFALWKFQVPVINTEKYKQLKDLMQKKKEEAKLFAKPIVQHEIKDNVLEIKNIGCCWAIWSADCQNVRLNRTSGIIYPTQSEMIRFEKQIPDDSGSIKLSFERGSPIEINV</sequence>
<reference evidence="2" key="1">
    <citation type="submission" date="2006-10" db="EMBL/GenBank/DDBJ databases">
        <authorList>
            <person name="Amadeo P."/>
            <person name="Zhao Q."/>
            <person name="Wortman J."/>
            <person name="Fraser-Liggett C."/>
            <person name="Carlton J."/>
        </authorList>
    </citation>
    <scope>NUCLEOTIDE SEQUENCE</scope>
    <source>
        <strain evidence="2">G3</strain>
    </source>
</reference>
<dbReference type="GO" id="GO:0046856">
    <property type="term" value="P:phosphatidylinositol dephosphorylation"/>
    <property type="evidence" value="ECO:0007669"/>
    <property type="project" value="InterPro"/>
</dbReference>
<reference evidence="2" key="2">
    <citation type="journal article" date="2007" name="Science">
        <title>Draft genome sequence of the sexually transmitted pathogen Trichomonas vaginalis.</title>
        <authorList>
            <person name="Carlton J.M."/>
            <person name="Hirt R.P."/>
            <person name="Silva J.C."/>
            <person name="Delcher A.L."/>
            <person name="Schatz M."/>
            <person name="Zhao Q."/>
            <person name="Wortman J.R."/>
            <person name="Bidwell S.L."/>
            <person name="Alsmark U.C.M."/>
            <person name="Besteiro S."/>
            <person name="Sicheritz-Ponten T."/>
            <person name="Noel C.J."/>
            <person name="Dacks J.B."/>
            <person name="Foster P.G."/>
            <person name="Simillion C."/>
            <person name="Van de Peer Y."/>
            <person name="Miranda-Saavedra D."/>
            <person name="Barton G.J."/>
            <person name="Westrop G.D."/>
            <person name="Mueller S."/>
            <person name="Dessi D."/>
            <person name="Fiori P.L."/>
            <person name="Ren Q."/>
            <person name="Paulsen I."/>
            <person name="Zhang H."/>
            <person name="Bastida-Corcuera F.D."/>
            <person name="Simoes-Barbosa A."/>
            <person name="Brown M.T."/>
            <person name="Hayes R.D."/>
            <person name="Mukherjee M."/>
            <person name="Okumura C.Y."/>
            <person name="Schneider R."/>
            <person name="Smith A.J."/>
            <person name="Vanacova S."/>
            <person name="Villalvazo M."/>
            <person name="Haas B.J."/>
            <person name="Pertea M."/>
            <person name="Feldblyum T.V."/>
            <person name="Utterback T.R."/>
            <person name="Shu C.L."/>
            <person name="Osoegawa K."/>
            <person name="de Jong P.J."/>
            <person name="Hrdy I."/>
            <person name="Horvathova L."/>
            <person name="Zubacova Z."/>
            <person name="Dolezal P."/>
            <person name="Malik S.B."/>
            <person name="Logsdon J.M. Jr."/>
            <person name="Henze K."/>
            <person name="Gupta A."/>
            <person name="Wang C.C."/>
            <person name="Dunne R.L."/>
            <person name="Upcroft J.A."/>
            <person name="Upcroft P."/>
            <person name="White O."/>
            <person name="Salzberg S.L."/>
            <person name="Tang P."/>
            <person name="Chiu C.-H."/>
            <person name="Lee Y.-S."/>
            <person name="Embley T.M."/>
            <person name="Coombs G.H."/>
            <person name="Mottram J.C."/>
            <person name="Tachezy J."/>
            <person name="Fraser-Liggett C.M."/>
            <person name="Johnson P.J."/>
        </authorList>
    </citation>
    <scope>NUCLEOTIDE SEQUENCE [LARGE SCALE GENOMIC DNA]</scope>
    <source>
        <strain evidence="2">G3</strain>
    </source>
</reference>
<dbReference type="InterPro" id="IPR000300">
    <property type="entry name" value="IPPc"/>
</dbReference>
<evidence type="ECO:0000313" key="3">
    <source>
        <dbReference type="Proteomes" id="UP000001542"/>
    </source>
</evidence>
<dbReference type="KEGG" id="tva:4755132"/>